<reference evidence="3 4" key="1">
    <citation type="journal article" date="2018" name="Evol. Lett.">
        <title>Horizontal gene cluster transfer increased hallucinogenic mushroom diversity.</title>
        <authorList>
            <person name="Reynolds H.T."/>
            <person name="Vijayakumar V."/>
            <person name="Gluck-Thaler E."/>
            <person name="Korotkin H.B."/>
            <person name="Matheny P.B."/>
            <person name="Slot J.C."/>
        </authorList>
    </citation>
    <scope>NUCLEOTIDE SEQUENCE [LARGE SCALE GENOMIC DNA]</scope>
    <source>
        <strain evidence="3 4">2629</strain>
    </source>
</reference>
<feature type="non-terminal residue" evidence="3">
    <location>
        <position position="263"/>
    </location>
</feature>
<organism evidence="3 4">
    <name type="scientific">Panaeolus cyanescens</name>
    <dbReference type="NCBI Taxonomy" id="181874"/>
    <lineage>
        <taxon>Eukaryota</taxon>
        <taxon>Fungi</taxon>
        <taxon>Dikarya</taxon>
        <taxon>Basidiomycota</taxon>
        <taxon>Agaricomycotina</taxon>
        <taxon>Agaricomycetes</taxon>
        <taxon>Agaricomycetidae</taxon>
        <taxon>Agaricales</taxon>
        <taxon>Agaricineae</taxon>
        <taxon>Galeropsidaceae</taxon>
        <taxon>Panaeolus</taxon>
    </lineage>
</organism>
<keyword evidence="2" id="KW-0732">Signal</keyword>
<feature type="signal peptide" evidence="2">
    <location>
        <begin position="1"/>
        <end position="22"/>
    </location>
</feature>
<feature type="compositionally biased region" description="Polar residues" evidence="1">
    <location>
        <begin position="124"/>
        <end position="136"/>
    </location>
</feature>
<accession>A0A409W909</accession>
<feature type="chain" id="PRO_5019137436" evidence="2">
    <location>
        <begin position="23"/>
        <end position="263"/>
    </location>
</feature>
<sequence length="263" mass="28140">MFFSKSSLVLLATLAPITSVLCLPTPGGATTPEKNAVASGSQSSSVDIDAQNKLLDDKLNAHSNSLIAQHNQRNAREKPKPEPLDIPKPIDTTHYTAPFADSPTLGNAPAGSPHKPHSPPRSPTLQRSPTLPQSPKSGVKLMGIHLSFPPPASHGAPLSPEMAEVEQQAKTLIQEVNKMIEENVGVHPSLQSIRGDGVRVSARLPGTKPTTSPGTDFEIDIDAAKVMDKAGNANLQWIEQQLVKNGKQAANHEHQEAWAELWC</sequence>
<name>A0A409W909_9AGAR</name>
<dbReference type="InParanoid" id="A0A409W909"/>
<dbReference type="EMBL" id="NHTK01005710">
    <property type="protein sequence ID" value="PPQ74984.1"/>
    <property type="molecule type" value="Genomic_DNA"/>
</dbReference>
<dbReference type="AlphaFoldDB" id="A0A409W909"/>
<gene>
    <name evidence="3" type="ORF">CVT24_010280</name>
</gene>
<proteinExistence type="predicted"/>
<comment type="caution">
    <text evidence="3">The sequence shown here is derived from an EMBL/GenBank/DDBJ whole genome shotgun (WGS) entry which is preliminary data.</text>
</comment>
<evidence type="ECO:0000313" key="3">
    <source>
        <dbReference type="EMBL" id="PPQ74984.1"/>
    </source>
</evidence>
<feature type="compositionally biased region" description="Basic and acidic residues" evidence="1">
    <location>
        <begin position="74"/>
        <end position="85"/>
    </location>
</feature>
<evidence type="ECO:0000313" key="4">
    <source>
        <dbReference type="Proteomes" id="UP000284842"/>
    </source>
</evidence>
<feature type="region of interest" description="Disordered" evidence="1">
    <location>
        <begin position="67"/>
        <end position="138"/>
    </location>
</feature>
<protein>
    <submittedName>
        <fullName evidence="3">Uncharacterized protein</fullName>
    </submittedName>
</protein>
<dbReference type="Proteomes" id="UP000284842">
    <property type="component" value="Unassembled WGS sequence"/>
</dbReference>
<evidence type="ECO:0000256" key="2">
    <source>
        <dbReference type="SAM" id="SignalP"/>
    </source>
</evidence>
<keyword evidence="4" id="KW-1185">Reference proteome</keyword>
<evidence type="ECO:0000256" key="1">
    <source>
        <dbReference type="SAM" id="MobiDB-lite"/>
    </source>
</evidence>